<gene>
    <name evidence="2" type="ORF">LZ495_11330</name>
</gene>
<feature type="chain" id="PRO_5041251537" evidence="1">
    <location>
        <begin position="29"/>
        <end position="416"/>
    </location>
</feature>
<evidence type="ECO:0000313" key="3">
    <source>
        <dbReference type="Proteomes" id="UP001165378"/>
    </source>
</evidence>
<sequence length="416" mass="43455">MQKSPKVILGTAFLAVLAVLVPTQATQAAPAGEPNVTHDQIAAMSQSEQAKLLDPLRALANAVDALGRPGSSGAYTGIYAGIELDAPAKKVNIYLTDVKQSAKLLADAKRADKSIDTRLANIKQGKHSRQDMHAARDRAFRSGQGLGIASISVPVDGSALVIGVSDVAAAQQALTRPVAPGRTLAAEVGVETVFKQAAAGSDMSRRMDSVPWIAGAALGNTSLPQSSGWLCTSGVPTRRKSDGKAFLITAAHCFADGNSVWTGWENGRRNYIGQVVARANLWDAVAVDTTNTGLTRGMAWDGPNNGDAFVQQLTSSAYSYNGDYVCQDGFTSGVICSIRVVDQDISWTGSNGVPHRGVEGSRSGTAIRGGDSGGLVFGITGSTRQARGINSWGGGGTIRWTEVVDIYNTWNLALAP</sequence>
<dbReference type="InterPro" id="IPR009003">
    <property type="entry name" value="Peptidase_S1_PA"/>
</dbReference>
<dbReference type="GO" id="GO:0006508">
    <property type="term" value="P:proteolysis"/>
    <property type="evidence" value="ECO:0007669"/>
    <property type="project" value="InterPro"/>
</dbReference>
<comment type="caution">
    <text evidence="2">The sequence shown here is derived from an EMBL/GenBank/DDBJ whole genome shotgun (WGS) entry which is preliminary data.</text>
</comment>
<keyword evidence="3" id="KW-1185">Reference proteome</keyword>
<dbReference type="PROSITE" id="PS00134">
    <property type="entry name" value="TRYPSIN_HIS"/>
    <property type="match status" value="1"/>
</dbReference>
<name>A0AA41TZS2_9ACTN</name>
<keyword evidence="1" id="KW-0732">Signal</keyword>
<dbReference type="RefSeq" id="WP_235051980.1">
    <property type="nucleotide sequence ID" value="NZ_JAKFHA010000005.1"/>
</dbReference>
<dbReference type="GO" id="GO:0004252">
    <property type="term" value="F:serine-type endopeptidase activity"/>
    <property type="evidence" value="ECO:0007669"/>
    <property type="project" value="InterPro"/>
</dbReference>
<dbReference type="SUPFAM" id="SSF50494">
    <property type="entry name" value="Trypsin-like serine proteases"/>
    <property type="match status" value="1"/>
</dbReference>
<accession>A0AA41TZS2</accession>
<reference evidence="2" key="1">
    <citation type="submission" date="2022-01" db="EMBL/GenBank/DDBJ databases">
        <title>Genome-Based Taxonomic Classification of the Phylum Actinobacteria.</title>
        <authorList>
            <person name="Gao Y."/>
        </authorList>
    </citation>
    <scope>NUCLEOTIDE SEQUENCE</scope>
    <source>
        <strain evidence="2">KLBMP 8922</strain>
    </source>
</reference>
<evidence type="ECO:0000256" key="1">
    <source>
        <dbReference type="SAM" id="SignalP"/>
    </source>
</evidence>
<evidence type="ECO:0000313" key="2">
    <source>
        <dbReference type="EMBL" id="MCF2527806.1"/>
    </source>
</evidence>
<dbReference type="InterPro" id="IPR018114">
    <property type="entry name" value="TRYPSIN_HIS"/>
</dbReference>
<organism evidence="2 3">
    <name type="scientific">Yinghuangia soli</name>
    <dbReference type="NCBI Taxonomy" id="2908204"/>
    <lineage>
        <taxon>Bacteria</taxon>
        <taxon>Bacillati</taxon>
        <taxon>Actinomycetota</taxon>
        <taxon>Actinomycetes</taxon>
        <taxon>Kitasatosporales</taxon>
        <taxon>Streptomycetaceae</taxon>
        <taxon>Yinghuangia</taxon>
    </lineage>
</organism>
<dbReference type="Proteomes" id="UP001165378">
    <property type="component" value="Unassembled WGS sequence"/>
</dbReference>
<dbReference type="InterPro" id="IPR043504">
    <property type="entry name" value="Peptidase_S1_PA_chymotrypsin"/>
</dbReference>
<dbReference type="Gene3D" id="2.40.10.10">
    <property type="entry name" value="Trypsin-like serine proteases"/>
    <property type="match status" value="2"/>
</dbReference>
<dbReference type="EMBL" id="JAKFHA010000005">
    <property type="protein sequence ID" value="MCF2527806.1"/>
    <property type="molecule type" value="Genomic_DNA"/>
</dbReference>
<proteinExistence type="predicted"/>
<protein>
    <submittedName>
        <fullName evidence="2">S1 family peptidase</fullName>
    </submittedName>
</protein>
<dbReference type="AlphaFoldDB" id="A0AA41TZS2"/>
<feature type="signal peptide" evidence="1">
    <location>
        <begin position="1"/>
        <end position="28"/>
    </location>
</feature>